<organism evidence="1">
    <name type="scientific">Anopheles darlingi</name>
    <name type="common">Mosquito</name>
    <dbReference type="NCBI Taxonomy" id="43151"/>
    <lineage>
        <taxon>Eukaryota</taxon>
        <taxon>Metazoa</taxon>
        <taxon>Ecdysozoa</taxon>
        <taxon>Arthropoda</taxon>
        <taxon>Hexapoda</taxon>
        <taxon>Insecta</taxon>
        <taxon>Pterygota</taxon>
        <taxon>Neoptera</taxon>
        <taxon>Endopterygota</taxon>
        <taxon>Diptera</taxon>
        <taxon>Nematocera</taxon>
        <taxon>Culicoidea</taxon>
        <taxon>Culicidae</taxon>
        <taxon>Anophelinae</taxon>
        <taxon>Anopheles</taxon>
    </lineage>
</organism>
<accession>A0A2M4DFT1</accession>
<dbReference type="EMBL" id="GGFL01012239">
    <property type="protein sequence ID" value="MBW76417.1"/>
    <property type="molecule type" value="Transcribed_RNA"/>
</dbReference>
<dbReference type="AlphaFoldDB" id="A0A2M4DFT1"/>
<evidence type="ECO:0000313" key="1">
    <source>
        <dbReference type="EMBL" id="MBW76417.1"/>
    </source>
</evidence>
<sequence length="74" mass="7672">MSLPAVAALMQHMTAAWAHCDAILPFLSPKSVRTTSTIFSGSSRRAAAASSVRKALISPRTLPAACPCSLACTL</sequence>
<proteinExistence type="predicted"/>
<protein>
    <submittedName>
        <fullName evidence="1">Putative secreted protein</fullName>
    </submittedName>
</protein>
<reference evidence="1" key="1">
    <citation type="submission" date="2018-01" db="EMBL/GenBank/DDBJ databases">
        <title>An insight into the sialome of Amazonian anophelines.</title>
        <authorList>
            <person name="Ribeiro J.M."/>
            <person name="Scarpassa V."/>
            <person name="Calvo E."/>
        </authorList>
    </citation>
    <scope>NUCLEOTIDE SEQUENCE</scope>
</reference>
<name>A0A2M4DFT1_ANODA</name>